<keyword evidence="2" id="KW-1185">Reference proteome</keyword>
<protein>
    <submittedName>
        <fullName evidence="1">Uncharacterized protein</fullName>
    </submittedName>
</protein>
<reference evidence="1 2" key="1">
    <citation type="journal article" date="2022" name="New Phytol.">
        <title>Ecological generalism drives hyperdiversity of secondary metabolite gene clusters in xylarialean endophytes.</title>
        <authorList>
            <person name="Franco M.E.E."/>
            <person name="Wisecaver J.H."/>
            <person name="Arnold A.E."/>
            <person name="Ju Y.M."/>
            <person name="Slot J.C."/>
            <person name="Ahrendt S."/>
            <person name="Moore L.P."/>
            <person name="Eastman K.E."/>
            <person name="Scott K."/>
            <person name="Konkel Z."/>
            <person name="Mondo S.J."/>
            <person name="Kuo A."/>
            <person name="Hayes R.D."/>
            <person name="Haridas S."/>
            <person name="Andreopoulos B."/>
            <person name="Riley R."/>
            <person name="LaButti K."/>
            <person name="Pangilinan J."/>
            <person name="Lipzen A."/>
            <person name="Amirebrahimi M."/>
            <person name="Yan J."/>
            <person name="Adam C."/>
            <person name="Keymanesh K."/>
            <person name="Ng V."/>
            <person name="Louie K."/>
            <person name="Northen T."/>
            <person name="Drula E."/>
            <person name="Henrissat B."/>
            <person name="Hsieh H.M."/>
            <person name="Youens-Clark K."/>
            <person name="Lutzoni F."/>
            <person name="Miadlikowska J."/>
            <person name="Eastwood D.C."/>
            <person name="Hamelin R.C."/>
            <person name="Grigoriev I.V."/>
            <person name="U'Ren J.M."/>
        </authorList>
    </citation>
    <scope>NUCLEOTIDE SEQUENCE [LARGE SCALE GENOMIC DNA]</scope>
    <source>
        <strain evidence="1 2">CBS 119005</strain>
    </source>
</reference>
<gene>
    <name evidence="1" type="ORF">F4820DRAFT_444240</name>
</gene>
<evidence type="ECO:0000313" key="1">
    <source>
        <dbReference type="EMBL" id="KAI4869386.1"/>
    </source>
</evidence>
<dbReference type="Proteomes" id="UP001497700">
    <property type="component" value="Unassembled WGS sequence"/>
</dbReference>
<evidence type="ECO:0000313" key="2">
    <source>
        <dbReference type="Proteomes" id="UP001497700"/>
    </source>
</evidence>
<comment type="caution">
    <text evidence="1">The sequence shown here is derived from an EMBL/GenBank/DDBJ whole genome shotgun (WGS) entry which is preliminary data.</text>
</comment>
<name>A0ACB9ZCU8_9PEZI</name>
<sequence length="138" mass="14900">MQFNNAALFLSVLWAALAILLMTSSRRPRHATYPFRTQGIEGSDNKNLQAFGYGTCIAESGVLDCCEPEGAPAIFTNSGADLKLIGSGIAFSANSIPNSGDTARSGYHRWMWWQRAILPPSPLCFGSEWGNPKTALSS</sequence>
<dbReference type="EMBL" id="MU393431">
    <property type="protein sequence ID" value="KAI4869386.1"/>
    <property type="molecule type" value="Genomic_DNA"/>
</dbReference>
<organism evidence="1 2">
    <name type="scientific">Hypoxylon rubiginosum</name>
    <dbReference type="NCBI Taxonomy" id="110542"/>
    <lineage>
        <taxon>Eukaryota</taxon>
        <taxon>Fungi</taxon>
        <taxon>Dikarya</taxon>
        <taxon>Ascomycota</taxon>
        <taxon>Pezizomycotina</taxon>
        <taxon>Sordariomycetes</taxon>
        <taxon>Xylariomycetidae</taxon>
        <taxon>Xylariales</taxon>
        <taxon>Hypoxylaceae</taxon>
        <taxon>Hypoxylon</taxon>
    </lineage>
</organism>
<accession>A0ACB9ZCU8</accession>
<proteinExistence type="predicted"/>